<keyword evidence="3" id="KW-1185">Reference proteome</keyword>
<feature type="region of interest" description="Disordered" evidence="1">
    <location>
        <begin position="1"/>
        <end position="42"/>
    </location>
</feature>
<dbReference type="EMBL" id="MCFL01000010">
    <property type="protein sequence ID" value="ORZ37920.1"/>
    <property type="molecule type" value="Genomic_DNA"/>
</dbReference>
<protein>
    <submittedName>
        <fullName evidence="2">Uncharacterized protein</fullName>
    </submittedName>
</protein>
<feature type="compositionally biased region" description="Gly residues" evidence="1">
    <location>
        <begin position="20"/>
        <end position="29"/>
    </location>
</feature>
<evidence type="ECO:0000313" key="3">
    <source>
        <dbReference type="Proteomes" id="UP000193411"/>
    </source>
</evidence>
<name>A0A1Y2HTJ8_9FUNG</name>
<reference evidence="2 3" key="1">
    <citation type="submission" date="2016-07" db="EMBL/GenBank/DDBJ databases">
        <title>Pervasive Adenine N6-methylation of Active Genes in Fungi.</title>
        <authorList>
            <consortium name="DOE Joint Genome Institute"/>
            <person name="Mondo S.J."/>
            <person name="Dannebaum R.O."/>
            <person name="Kuo R.C."/>
            <person name="Labutti K."/>
            <person name="Haridas S."/>
            <person name="Kuo A."/>
            <person name="Salamov A."/>
            <person name="Ahrendt S.R."/>
            <person name="Lipzen A."/>
            <person name="Sullivan W."/>
            <person name="Andreopoulos W.B."/>
            <person name="Clum A."/>
            <person name="Lindquist E."/>
            <person name="Daum C."/>
            <person name="Ramamoorthy G.K."/>
            <person name="Gryganskyi A."/>
            <person name="Culley D."/>
            <person name="Magnuson J.K."/>
            <person name="James T.Y."/>
            <person name="O'Malley M.A."/>
            <person name="Stajich J.E."/>
            <person name="Spatafora J.W."/>
            <person name="Visel A."/>
            <person name="Grigoriev I.V."/>
        </authorList>
    </citation>
    <scope>NUCLEOTIDE SEQUENCE [LARGE SCALE GENOMIC DNA]</scope>
    <source>
        <strain evidence="2 3">PL171</strain>
    </source>
</reference>
<dbReference type="AlphaFoldDB" id="A0A1Y2HTJ8"/>
<accession>A0A1Y2HTJ8</accession>
<organism evidence="2 3">
    <name type="scientific">Catenaria anguillulae PL171</name>
    <dbReference type="NCBI Taxonomy" id="765915"/>
    <lineage>
        <taxon>Eukaryota</taxon>
        <taxon>Fungi</taxon>
        <taxon>Fungi incertae sedis</taxon>
        <taxon>Blastocladiomycota</taxon>
        <taxon>Blastocladiomycetes</taxon>
        <taxon>Blastocladiales</taxon>
        <taxon>Catenariaceae</taxon>
        <taxon>Catenaria</taxon>
    </lineage>
</organism>
<comment type="caution">
    <text evidence="2">The sequence shown here is derived from an EMBL/GenBank/DDBJ whole genome shotgun (WGS) entry which is preliminary data.</text>
</comment>
<evidence type="ECO:0000313" key="2">
    <source>
        <dbReference type="EMBL" id="ORZ37920.1"/>
    </source>
</evidence>
<proteinExistence type="predicted"/>
<dbReference type="Proteomes" id="UP000193411">
    <property type="component" value="Unassembled WGS sequence"/>
</dbReference>
<gene>
    <name evidence="2" type="ORF">BCR44DRAFT_43940</name>
</gene>
<evidence type="ECO:0000256" key="1">
    <source>
        <dbReference type="SAM" id="MobiDB-lite"/>
    </source>
</evidence>
<sequence length="177" mass="19193">MSSTHYPSASESSESDKGSSSGGGGGPGGSKEPTRSPGVSHVATSFQDQQALLQHLLREQQQQLQLQQAQQQALNQPGRPLADTQSLTGLLAARLASLTGPSGHQDLPCRDLLFRRRQRRQGLWHRIAQAQRSGRVAAQVWVDGPRFAGCVPARGQGRWARWYIYGAHDKVGNHLVG</sequence>